<organism evidence="1">
    <name type="scientific">uncultured Caudovirales phage</name>
    <dbReference type="NCBI Taxonomy" id="2100421"/>
    <lineage>
        <taxon>Viruses</taxon>
        <taxon>Duplodnaviria</taxon>
        <taxon>Heunggongvirae</taxon>
        <taxon>Uroviricota</taxon>
        <taxon>Caudoviricetes</taxon>
        <taxon>Peduoviridae</taxon>
        <taxon>Maltschvirus</taxon>
        <taxon>Maltschvirus maltsch</taxon>
    </lineage>
</organism>
<accession>A0A6J5S7A8</accession>
<sequence>MPVAFTDLFNEALDDLAASLTTITNLQVVTDPRNLVPPCAFIDAPTFTVFSNNVVEMTFPIRIITLGPGNLDAQRSLLNLASKVITKKIGVTDGRPTIAVIGGSELPAYDLTITLQAQATA</sequence>
<gene>
    <name evidence="1" type="ORF">UFOVP1395_5</name>
</gene>
<evidence type="ECO:0008006" key="2">
    <source>
        <dbReference type="Google" id="ProtNLM"/>
    </source>
</evidence>
<reference evidence="1" key="1">
    <citation type="submission" date="2020-05" db="EMBL/GenBank/DDBJ databases">
        <authorList>
            <person name="Chiriac C."/>
            <person name="Salcher M."/>
            <person name="Ghai R."/>
            <person name="Kavagutti S V."/>
        </authorList>
    </citation>
    <scope>NUCLEOTIDE SEQUENCE</scope>
</reference>
<proteinExistence type="predicted"/>
<dbReference type="EMBL" id="LR797346">
    <property type="protein sequence ID" value="CAB4204365.1"/>
    <property type="molecule type" value="Genomic_DNA"/>
</dbReference>
<evidence type="ECO:0000313" key="1">
    <source>
        <dbReference type="EMBL" id="CAB4204365.1"/>
    </source>
</evidence>
<protein>
    <recommendedName>
        <fullName evidence="2">Tail completion protein</fullName>
    </recommendedName>
</protein>
<name>A0A6J5S7A8_9CAUD</name>